<evidence type="ECO:0000313" key="2">
    <source>
        <dbReference type="EMBL" id="VEL17224.1"/>
    </source>
</evidence>
<feature type="region of interest" description="Disordered" evidence="1">
    <location>
        <begin position="316"/>
        <end position="358"/>
    </location>
</feature>
<dbReference type="AlphaFoldDB" id="A0A448WPZ0"/>
<name>A0A448WPZ0_9PLAT</name>
<feature type="compositionally biased region" description="Polar residues" evidence="1">
    <location>
        <begin position="188"/>
        <end position="202"/>
    </location>
</feature>
<keyword evidence="3" id="KW-1185">Reference proteome</keyword>
<dbReference type="Proteomes" id="UP000784294">
    <property type="component" value="Unassembled WGS sequence"/>
</dbReference>
<feature type="region of interest" description="Disordered" evidence="1">
    <location>
        <begin position="48"/>
        <end position="78"/>
    </location>
</feature>
<feature type="compositionally biased region" description="Polar residues" evidence="1">
    <location>
        <begin position="69"/>
        <end position="78"/>
    </location>
</feature>
<evidence type="ECO:0000313" key="3">
    <source>
        <dbReference type="Proteomes" id="UP000784294"/>
    </source>
</evidence>
<sequence>MSANAAHLPGYSNSASGTLGHCSPSHNQRLAPLYSNQPSLHQQHLQNNHPLYSPIAPGHYATHPAPGLGQSQASGTSSADALPSIVHYHLSARQTSGYRAAGMNVHQNQSQQLLQQHQQQQAAMFQAQGPIQLHVQQQQRQQKTSGALVAARTMASVFAAAAAAANVTGVASTDDLAVPKSHLPSHPQIPQTQLAPQSGRQQAPTILIEAASEAAGSMPVPVSMSIQVPVSLNVSVPAVVPQANSSTCSNSYGQPPHQQETANVLASTLRHMFGSGTVEATASSAQELAVANHLLSGIQHSVLPAAQQQHQHYFQQVGGQLQPQKQNPPSQHPFHPQHHPQPQLQKQQHHLHLSNNQSQSLAQIPTLGSGQHQILSHQPPMNQAMAAMVAAQQVISALSAKYTIF</sequence>
<reference evidence="2" key="1">
    <citation type="submission" date="2018-11" db="EMBL/GenBank/DDBJ databases">
        <authorList>
            <consortium name="Pathogen Informatics"/>
        </authorList>
    </citation>
    <scope>NUCLEOTIDE SEQUENCE</scope>
</reference>
<proteinExistence type="predicted"/>
<dbReference type="EMBL" id="CAAALY010031652">
    <property type="protein sequence ID" value="VEL17224.1"/>
    <property type="molecule type" value="Genomic_DNA"/>
</dbReference>
<feature type="compositionally biased region" description="Low complexity" evidence="1">
    <location>
        <begin position="316"/>
        <end position="346"/>
    </location>
</feature>
<accession>A0A448WPZ0</accession>
<gene>
    <name evidence="2" type="ORF">PXEA_LOCUS10664</name>
</gene>
<comment type="caution">
    <text evidence="2">The sequence shown here is derived from an EMBL/GenBank/DDBJ whole genome shotgun (WGS) entry which is preliminary data.</text>
</comment>
<evidence type="ECO:0000256" key="1">
    <source>
        <dbReference type="SAM" id="MobiDB-lite"/>
    </source>
</evidence>
<feature type="region of interest" description="Disordered" evidence="1">
    <location>
        <begin position="1"/>
        <end position="32"/>
    </location>
</feature>
<protein>
    <submittedName>
        <fullName evidence="2">Uncharacterized protein</fullName>
    </submittedName>
</protein>
<feature type="region of interest" description="Disordered" evidence="1">
    <location>
        <begin position="178"/>
        <end position="202"/>
    </location>
</feature>
<organism evidence="2 3">
    <name type="scientific">Protopolystoma xenopodis</name>
    <dbReference type="NCBI Taxonomy" id="117903"/>
    <lineage>
        <taxon>Eukaryota</taxon>
        <taxon>Metazoa</taxon>
        <taxon>Spiralia</taxon>
        <taxon>Lophotrochozoa</taxon>
        <taxon>Platyhelminthes</taxon>
        <taxon>Monogenea</taxon>
        <taxon>Polyopisthocotylea</taxon>
        <taxon>Polystomatidea</taxon>
        <taxon>Polystomatidae</taxon>
        <taxon>Protopolystoma</taxon>
    </lineage>
</organism>